<reference evidence="2" key="1">
    <citation type="submission" date="2019-08" db="EMBL/GenBank/DDBJ databases">
        <authorList>
            <person name="Kucharzyk K."/>
            <person name="Murdoch R.W."/>
            <person name="Higgins S."/>
            <person name="Loffler F."/>
        </authorList>
    </citation>
    <scope>NUCLEOTIDE SEQUENCE</scope>
</reference>
<dbReference type="SUPFAM" id="SSF46955">
    <property type="entry name" value="Putative DNA-binding domain"/>
    <property type="match status" value="1"/>
</dbReference>
<organism evidence="2">
    <name type="scientific">bioreactor metagenome</name>
    <dbReference type="NCBI Taxonomy" id="1076179"/>
    <lineage>
        <taxon>unclassified sequences</taxon>
        <taxon>metagenomes</taxon>
        <taxon>ecological metagenomes</taxon>
    </lineage>
</organism>
<evidence type="ECO:0000313" key="2">
    <source>
        <dbReference type="EMBL" id="MPM70415.1"/>
    </source>
</evidence>
<proteinExistence type="predicted"/>
<name>A0A645BYT4_9ZZZZ</name>
<dbReference type="InterPro" id="IPR009061">
    <property type="entry name" value="DNA-bd_dom_put_sf"/>
</dbReference>
<dbReference type="AlphaFoldDB" id="A0A645BYT4"/>
<dbReference type="Pfam" id="PF12728">
    <property type="entry name" value="HTH_17"/>
    <property type="match status" value="1"/>
</dbReference>
<evidence type="ECO:0000259" key="1">
    <source>
        <dbReference type="Pfam" id="PF12728"/>
    </source>
</evidence>
<feature type="domain" description="Helix-turn-helix" evidence="1">
    <location>
        <begin position="41"/>
        <end position="86"/>
    </location>
</feature>
<sequence>MKDATLVTIQTILKTDPEITEAQLTAILRACKTTPSRKLINAKEAMRRLEVSRPTLRQYVRLGKLHEIKPSPRKTRFDLYEVEHLLFNGSEA</sequence>
<dbReference type="EMBL" id="VSSQ01023462">
    <property type="protein sequence ID" value="MPM70415.1"/>
    <property type="molecule type" value="Genomic_DNA"/>
</dbReference>
<gene>
    <name evidence="2" type="ORF">SDC9_117370</name>
</gene>
<comment type="caution">
    <text evidence="2">The sequence shown here is derived from an EMBL/GenBank/DDBJ whole genome shotgun (WGS) entry which is preliminary data.</text>
</comment>
<accession>A0A645BYT4</accession>
<dbReference type="InterPro" id="IPR041657">
    <property type="entry name" value="HTH_17"/>
</dbReference>
<protein>
    <recommendedName>
        <fullName evidence="1">Helix-turn-helix domain-containing protein</fullName>
    </recommendedName>
</protein>